<dbReference type="EMBL" id="CAJMWS010000644">
    <property type="protein sequence ID" value="CAE6456499.1"/>
    <property type="molecule type" value="Genomic_DNA"/>
</dbReference>
<protein>
    <recommendedName>
        <fullName evidence="3">NACHT domain-containing protein</fullName>
    </recommendedName>
</protein>
<evidence type="ECO:0000259" key="3">
    <source>
        <dbReference type="PROSITE" id="PS50837"/>
    </source>
</evidence>
<feature type="compositionally biased region" description="Polar residues" evidence="2">
    <location>
        <begin position="54"/>
        <end position="90"/>
    </location>
</feature>
<evidence type="ECO:0000256" key="2">
    <source>
        <dbReference type="SAM" id="MobiDB-lite"/>
    </source>
</evidence>
<dbReference type="PANTHER" id="PTHR10039">
    <property type="entry name" value="AMELOGENIN"/>
    <property type="match status" value="1"/>
</dbReference>
<dbReference type="Gene3D" id="3.40.50.300">
    <property type="entry name" value="P-loop containing nucleotide triphosphate hydrolases"/>
    <property type="match status" value="1"/>
</dbReference>
<dbReference type="Proteomes" id="UP000663846">
    <property type="component" value="Unassembled WGS sequence"/>
</dbReference>
<dbReference type="AlphaFoldDB" id="A0A8H3BFX6"/>
<feature type="non-terminal residue" evidence="4">
    <location>
        <position position="1"/>
    </location>
</feature>
<feature type="domain" description="NACHT" evidence="3">
    <location>
        <begin position="302"/>
        <end position="448"/>
    </location>
</feature>
<organism evidence="4 5">
    <name type="scientific">Rhizoctonia solani</name>
    <dbReference type="NCBI Taxonomy" id="456999"/>
    <lineage>
        <taxon>Eukaryota</taxon>
        <taxon>Fungi</taxon>
        <taxon>Dikarya</taxon>
        <taxon>Basidiomycota</taxon>
        <taxon>Agaricomycotina</taxon>
        <taxon>Agaricomycetes</taxon>
        <taxon>Cantharellales</taxon>
        <taxon>Ceratobasidiaceae</taxon>
        <taxon>Rhizoctonia</taxon>
    </lineage>
</organism>
<gene>
    <name evidence="4" type="ORF">RDB_LOCUS153074</name>
</gene>
<evidence type="ECO:0000313" key="5">
    <source>
        <dbReference type="Proteomes" id="UP000663846"/>
    </source>
</evidence>
<dbReference type="InterPro" id="IPR056884">
    <property type="entry name" value="NPHP3-like_N"/>
</dbReference>
<feature type="compositionally biased region" description="Low complexity" evidence="2">
    <location>
        <begin position="26"/>
        <end position="38"/>
    </location>
</feature>
<evidence type="ECO:0000256" key="1">
    <source>
        <dbReference type="ARBA" id="ARBA00022737"/>
    </source>
</evidence>
<accession>A0A8H3BFX6</accession>
<dbReference type="InterPro" id="IPR027417">
    <property type="entry name" value="P-loop_NTPase"/>
</dbReference>
<keyword evidence="1" id="KW-0677">Repeat</keyword>
<sequence>MSTRQSEKQGFRASVKREWNNIFNLSGSSGPSTPAASSHLNNVSRPTDNHFPGASQSQSLANTPKLPTTNLSPLTGTDSLPLGSQDQTPSILPTTTSRLFRYATSNLPAQKALINALKTLQQDAELFPPLQNAICMLIPCIEAMEISFRHLIKYNKLTSSLTTLSQYLAQHSQELRSVKMSESIERMAMSVEGQVKKISEKQDHRLRRDLTQAKRGEEDILHAYQGIEAVFRQLQNDAELSLSKNMIQRHVHARLEELVPSKLAVYNSRLSNEINRRACKKDTRMQVISELNQWSLNPDTPNIYWMTGAAGTGKTTIAYTFADTLKFNRALAASFFCTRSSGECQDAERIIPTIAYQLAYYSTPFQHALIGALDKGSDITSWKIETQFKQMIVEPLKSVKDAMPEGLVVVIDGLDECNDPKGVGLILDLLSDAGSSLPLKFFVVSRPDPDTQDRIKSQADGTRSVFVLHDIERSLVQIDIELYLQEELDFMTVSPTKLKQLAEHCGHSFIYGEAAVRYIRAQGRFVNHEQRLETILNISPSPNH</sequence>
<feature type="region of interest" description="Disordered" evidence="2">
    <location>
        <begin position="22"/>
        <end position="90"/>
    </location>
</feature>
<evidence type="ECO:0000313" key="4">
    <source>
        <dbReference type="EMBL" id="CAE6456499.1"/>
    </source>
</evidence>
<dbReference type="Pfam" id="PF24883">
    <property type="entry name" value="NPHP3_N"/>
    <property type="match status" value="1"/>
</dbReference>
<dbReference type="SUPFAM" id="SSF52540">
    <property type="entry name" value="P-loop containing nucleoside triphosphate hydrolases"/>
    <property type="match status" value="1"/>
</dbReference>
<proteinExistence type="predicted"/>
<dbReference type="InterPro" id="IPR007111">
    <property type="entry name" value="NACHT_NTPase"/>
</dbReference>
<dbReference type="PROSITE" id="PS50837">
    <property type="entry name" value="NACHT"/>
    <property type="match status" value="1"/>
</dbReference>
<comment type="caution">
    <text evidence="4">The sequence shown here is derived from an EMBL/GenBank/DDBJ whole genome shotgun (WGS) entry which is preliminary data.</text>
</comment>
<name>A0A8H3BFX6_9AGAM</name>
<reference evidence="4" key="1">
    <citation type="submission" date="2021-01" db="EMBL/GenBank/DDBJ databases">
        <authorList>
            <person name="Kaushik A."/>
        </authorList>
    </citation>
    <scope>NUCLEOTIDE SEQUENCE</scope>
    <source>
        <strain evidence="4">AG1-1C</strain>
    </source>
</reference>